<protein>
    <submittedName>
        <fullName evidence="2">Uncharacterized protein</fullName>
    </submittedName>
</protein>
<dbReference type="Proteomes" id="UP000621266">
    <property type="component" value="Unassembled WGS sequence"/>
</dbReference>
<proteinExistence type="predicted"/>
<comment type="caution">
    <text evidence="2">The sequence shown here is derived from an EMBL/GenBank/DDBJ whole genome shotgun (WGS) entry which is preliminary data.</text>
</comment>
<sequence>MFLLIGGIVLIGFGICLVGDVGGTATRIFDFFESFMNPGRATPTTLRIVGAFVLIVGAGWFAASFSVM</sequence>
<evidence type="ECO:0000256" key="1">
    <source>
        <dbReference type="SAM" id="Phobius"/>
    </source>
</evidence>
<dbReference type="EMBL" id="WHPN01000256">
    <property type="protein sequence ID" value="KAF4408917.1"/>
    <property type="molecule type" value="Genomic_DNA"/>
</dbReference>
<keyword evidence="1" id="KW-0812">Transmembrane</keyword>
<feature type="transmembrane region" description="Helical" evidence="1">
    <location>
        <begin position="47"/>
        <end position="67"/>
    </location>
</feature>
<reference evidence="2 3" key="1">
    <citation type="submission" date="2019-10" db="EMBL/GenBank/DDBJ databases">
        <title>Streptomyces tenebrisbrunneis sp.nov., an endogenous actinomycete isolated from of Lycium ruthenicum.</title>
        <authorList>
            <person name="Ma L."/>
        </authorList>
    </citation>
    <scope>NUCLEOTIDE SEQUENCE [LARGE SCALE GENOMIC DNA]</scope>
    <source>
        <strain evidence="2 3">TRM 66187</strain>
    </source>
</reference>
<keyword evidence="3" id="KW-1185">Reference proteome</keyword>
<name>A0ABQ7FJV8_9ACTN</name>
<accession>A0ABQ7FJV8</accession>
<keyword evidence="1" id="KW-0472">Membrane</keyword>
<gene>
    <name evidence="2" type="ORF">GCU69_11570</name>
</gene>
<evidence type="ECO:0000313" key="2">
    <source>
        <dbReference type="EMBL" id="KAF4408917.1"/>
    </source>
</evidence>
<dbReference type="RefSeq" id="WP_156205870.1">
    <property type="nucleotide sequence ID" value="NZ_WHPN01000256.1"/>
</dbReference>
<evidence type="ECO:0000313" key="3">
    <source>
        <dbReference type="Proteomes" id="UP000621266"/>
    </source>
</evidence>
<organism evidence="2 3">
    <name type="scientific">Streptomyces lycii</name>
    <dbReference type="NCBI Taxonomy" id="2654337"/>
    <lineage>
        <taxon>Bacteria</taxon>
        <taxon>Bacillati</taxon>
        <taxon>Actinomycetota</taxon>
        <taxon>Actinomycetes</taxon>
        <taxon>Kitasatosporales</taxon>
        <taxon>Streptomycetaceae</taxon>
        <taxon>Streptomyces</taxon>
    </lineage>
</organism>
<keyword evidence="1" id="KW-1133">Transmembrane helix</keyword>